<organism evidence="2 3">
    <name type="scientific">Laccaria amethystina LaAM-08-1</name>
    <dbReference type="NCBI Taxonomy" id="1095629"/>
    <lineage>
        <taxon>Eukaryota</taxon>
        <taxon>Fungi</taxon>
        <taxon>Dikarya</taxon>
        <taxon>Basidiomycota</taxon>
        <taxon>Agaricomycotina</taxon>
        <taxon>Agaricomycetes</taxon>
        <taxon>Agaricomycetidae</taxon>
        <taxon>Agaricales</taxon>
        <taxon>Agaricineae</taxon>
        <taxon>Hydnangiaceae</taxon>
        <taxon>Laccaria</taxon>
    </lineage>
</organism>
<gene>
    <name evidence="2" type="ORF">K443DRAFT_437752</name>
</gene>
<evidence type="ECO:0000313" key="2">
    <source>
        <dbReference type="EMBL" id="KIK04108.1"/>
    </source>
</evidence>
<dbReference type="Proteomes" id="UP000054477">
    <property type="component" value="Unassembled WGS sequence"/>
</dbReference>
<reference evidence="2 3" key="1">
    <citation type="submission" date="2014-04" db="EMBL/GenBank/DDBJ databases">
        <authorList>
            <consortium name="DOE Joint Genome Institute"/>
            <person name="Kuo A."/>
            <person name="Kohler A."/>
            <person name="Nagy L.G."/>
            <person name="Floudas D."/>
            <person name="Copeland A."/>
            <person name="Barry K.W."/>
            <person name="Cichocki N."/>
            <person name="Veneault-Fourrey C."/>
            <person name="LaButti K."/>
            <person name="Lindquist E.A."/>
            <person name="Lipzen A."/>
            <person name="Lundell T."/>
            <person name="Morin E."/>
            <person name="Murat C."/>
            <person name="Sun H."/>
            <person name="Tunlid A."/>
            <person name="Henrissat B."/>
            <person name="Grigoriev I.V."/>
            <person name="Hibbett D.S."/>
            <person name="Martin F."/>
            <person name="Nordberg H.P."/>
            <person name="Cantor M.N."/>
            <person name="Hua S.X."/>
        </authorList>
    </citation>
    <scope>NUCLEOTIDE SEQUENCE [LARGE SCALE GENOMIC DNA]</scope>
    <source>
        <strain evidence="2 3">LaAM-08-1</strain>
    </source>
</reference>
<evidence type="ECO:0000313" key="3">
    <source>
        <dbReference type="Proteomes" id="UP000054477"/>
    </source>
</evidence>
<dbReference type="EMBL" id="KN838573">
    <property type="protein sequence ID" value="KIK04108.1"/>
    <property type="molecule type" value="Genomic_DNA"/>
</dbReference>
<dbReference type="AlphaFoldDB" id="A0A0C9Y7U9"/>
<name>A0A0C9Y7U9_9AGAR</name>
<evidence type="ECO:0000256" key="1">
    <source>
        <dbReference type="SAM" id="MobiDB-lite"/>
    </source>
</evidence>
<keyword evidence="3" id="KW-1185">Reference proteome</keyword>
<reference evidence="3" key="2">
    <citation type="submission" date="2015-01" db="EMBL/GenBank/DDBJ databases">
        <title>Evolutionary Origins and Diversification of the Mycorrhizal Mutualists.</title>
        <authorList>
            <consortium name="DOE Joint Genome Institute"/>
            <consortium name="Mycorrhizal Genomics Consortium"/>
            <person name="Kohler A."/>
            <person name="Kuo A."/>
            <person name="Nagy L.G."/>
            <person name="Floudas D."/>
            <person name="Copeland A."/>
            <person name="Barry K.W."/>
            <person name="Cichocki N."/>
            <person name="Veneault-Fourrey C."/>
            <person name="LaButti K."/>
            <person name="Lindquist E.A."/>
            <person name="Lipzen A."/>
            <person name="Lundell T."/>
            <person name="Morin E."/>
            <person name="Murat C."/>
            <person name="Riley R."/>
            <person name="Ohm R."/>
            <person name="Sun H."/>
            <person name="Tunlid A."/>
            <person name="Henrissat B."/>
            <person name="Grigoriev I.V."/>
            <person name="Hibbett D.S."/>
            <person name="Martin F."/>
        </authorList>
    </citation>
    <scope>NUCLEOTIDE SEQUENCE [LARGE SCALE GENOMIC DNA]</scope>
    <source>
        <strain evidence="3">LaAM-08-1</strain>
    </source>
</reference>
<proteinExistence type="predicted"/>
<feature type="region of interest" description="Disordered" evidence="1">
    <location>
        <begin position="24"/>
        <end position="48"/>
    </location>
</feature>
<accession>A0A0C9Y7U9</accession>
<dbReference type="HOGENOM" id="CLU_2085210_0_0_1"/>
<sequence length="117" mass="12650">MRTRWNPGKSNTIMSSRSSIIKVSPPMAAASAPASHQQSPQQPQHLQQQSVPFAMPIRVWPSMSNFLFRRLCTCSASVAKGRPAFWLPPQIHILAAASVSSSATSALSKGVYPSMTV</sequence>
<protein>
    <submittedName>
        <fullName evidence="2">Uncharacterized protein</fullName>
    </submittedName>
</protein>